<dbReference type="Proteomes" id="UP000554144">
    <property type="component" value="Unassembled WGS sequence"/>
</dbReference>
<dbReference type="InterPro" id="IPR005064">
    <property type="entry name" value="BUG"/>
</dbReference>
<keyword evidence="4" id="KW-1185">Reference proteome</keyword>
<proteinExistence type="inferred from homology"/>
<accession>A0A853GZP4</accession>
<feature type="signal peptide" evidence="2">
    <location>
        <begin position="1"/>
        <end position="23"/>
    </location>
</feature>
<gene>
    <name evidence="3" type="ORF">H0A62_02760</name>
</gene>
<dbReference type="PIRSF" id="PIRSF017082">
    <property type="entry name" value="YflP"/>
    <property type="match status" value="1"/>
</dbReference>
<organism evidence="3 4">
    <name type="scientific">Pollutimonas harenae</name>
    <dbReference type="NCBI Taxonomy" id="657015"/>
    <lineage>
        <taxon>Bacteria</taxon>
        <taxon>Pseudomonadati</taxon>
        <taxon>Pseudomonadota</taxon>
        <taxon>Betaproteobacteria</taxon>
        <taxon>Burkholderiales</taxon>
        <taxon>Alcaligenaceae</taxon>
        <taxon>Pollutimonas</taxon>
    </lineage>
</organism>
<evidence type="ECO:0000256" key="1">
    <source>
        <dbReference type="ARBA" id="ARBA00006987"/>
    </source>
</evidence>
<dbReference type="EMBL" id="JACCEV010000001">
    <property type="protein sequence ID" value="NYT84515.1"/>
    <property type="molecule type" value="Genomic_DNA"/>
</dbReference>
<evidence type="ECO:0000313" key="4">
    <source>
        <dbReference type="Proteomes" id="UP000554144"/>
    </source>
</evidence>
<comment type="similarity">
    <text evidence="1">Belongs to the UPF0065 (bug) family.</text>
</comment>
<keyword evidence="2" id="KW-0732">Signal</keyword>
<evidence type="ECO:0000256" key="2">
    <source>
        <dbReference type="SAM" id="SignalP"/>
    </source>
</evidence>
<dbReference type="PANTHER" id="PTHR42928">
    <property type="entry name" value="TRICARBOXYLATE-BINDING PROTEIN"/>
    <property type="match status" value="1"/>
</dbReference>
<dbReference type="PANTHER" id="PTHR42928:SF5">
    <property type="entry name" value="BLR1237 PROTEIN"/>
    <property type="match status" value="1"/>
</dbReference>
<feature type="chain" id="PRO_5032378594" evidence="2">
    <location>
        <begin position="24"/>
        <end position="321"/>
    </location>
</feature>
<name>A0A853GZP4_9BURK</name>
<dbReference type="Gene3D" id="3.40.190.10">
    <property type="entry name" value="Periplasmic binding protein-like II"/>
    <property type="match status" value="1"/>
</dbReference>
<dbReference type="AlphaFoldDB" id="A0A853GZP4"/>
<protein>
    <submittedName>
        <fullName evidence="3">Tripartite tricarboxylate transporter substrate binding protein</fullName>
    </submittedName>
</protein>
<dbReference type="InterPro" id="IPR042100">
    <property type="entry name" value="Bug_dom1"/>
</dbReference>
<evidence type="ECO:0000313" key="3">
    <source>
        <dbReference type="EMBL" id="NYT84515.1"/>
    </source>
</evidence>
<dbReference type="RefSeq" id="WP_130038323.1">
    <property type="nucleotide sequence ID" value="NZ_JACCEV010000001.1"/>
</dbReference>
<dbReference type="Pfam" id="PF03401">
    <property type="entry name" value="TctC"/>
    <property type="match status" value="1"/>
</dbReference>
<dbReference type="SUPFAM" id="SSF53850">
    <property type="entry name" value="Periplasmic binding protein-like II"/>
    <property type="match status" value="1"/>
</dbReference>
<sequence>MQKLKALAALFTLSLAAASSVQAAGYPEKPVKIIVAYQAGQGTDIATRYFADHLTKAMGQTFFVENRGGAGGNIGTQAAARAEPDGYTLTMGTNATHVLNSFLYSSLPFDPVKDFEPIILVGSFPMVVATTPNTPFNSISDILASSKASSRSADIGMPSTTARLVYELLKDKTGAPLFGVPYKGSSMAISNLIGGEIPLSIDTVTAIRAQVAAGKIKAIAVTSSEETDLLPGVPTVASQGVDDFEVIAWNALFAPKGTPKDIITKINLELQKFLAMPETRKRLLELGYDAGGGSPDKLAQFTQAEREKWAPIIKKAGIKIQ</sequence>
<dbReference type="Gene3D" id="3.40.190.150">
    <property type="entry name" value="Bordetella uptake gene, domain 1"/>
    <property type="match status" value="1"/>
</dbReference>
<reference evidence="3 4" key="1">
    <citation type="submission" date="2020-07" db="EMBL/GenBank/DDBJ databases">
        <title>Taxonomic revisions and descriptions of new bacterial species based on genomic comparisons in the high-G+C-content subgroup of the family Alcaligenaceae.</title>
        <authorList>
            <person name="Szabo A."/>
            <person name="Felfoldi T."/>
        </authorList>
    </citation>
    <scope>NUCLEOTIDE SEQUENCE [LARGE SCALE GENOMIC DNA]</scope>
    <source>
        <strain evidence="3 4">DSM 25667</strain>
    </source>
</reference>
<dbReference type="OrthoDB" id="8638638at2"/>
<comment type="caution">
    <text evidence="3">The sequence shown here is derived from an EMBL/GenBank/DDBJ whole genome shotgun (WGS) entry which is preliminary data.</text>
</comment>